<keyword evidence="1" id="KW-0812">Transmembrane</keyword>
<feature type="transmembrane region" description="Helical" evidence="1">
    <location>
        <begin position="152"/>
        <end position="177"/>
    </location>
</feature>
<evidence type="ECO:0000313" key="3">
    <source>
        <dbReference type="Proteomes" id="UP000267524"/>
    </source>
</evidence>
<protein>
    <submittedName>
        <fullName evidence="2">DUF3667 domain-containing protein</fullName>
    </submittedName>
</protein>
<feature type="transmembrane region" description="Helical" evidence="1">
    <location>
        <begin position="120"/>
        <end position="140"/>
    </location>
</feature>
<proteinExistence type="predicted"/>
<name>A0A3M7L9R9_9FLAO</name>
<evidence type="ECO:0000256" key="1">
    <source>
        <dbReference type="SAM" id="Phobius"/>
    </source>
</evidence>
<keyword evidence="3" id="KW-1185">Reference proteome</keyword>
<feature type="transmembrane region" description="Helical" evidence="1">
    <location>
        <begin position="183"/>
        <end position="204"/>
    </location>
</feature>
<comment type="caution">
    <text evidence="2">The sequence shown here is derived from an EMBL/GenBank/DDBJ whole genome shotgun (WGS) entry which is preliminary data.</text>
</comment>
<dbReference type="InterPro" id="IPR022134">
    <property type="entry name" value="DUF3667"/>
</dbReference>
<organism evidence="2 3">
    <name type="scientific">Chryseobacterium nematophagum</name>
    <dbReference type="NCBI Taxonomy" id="2305228"/>
    <lineage>
        <taxon>Bacteria</taxon>
        <taxon>Pseudomonadati</taxon>
        <taxon>Bacteroidota</taxon>
        <taxon>Flavobacteriia</taxon>
        <taxon>Flavobacteriales</taxon>
        <taxon>Weeksellaceae</taxon>
        <taxon>Chryseobacterium group</taxon>
        <taxon>Chryseobacterium</taxon>
    </lineage>
</organism>
<sequence length="242" mass="27877">MSNKSCLNCGHSLSDEFCSHCGQKSNTERITLHSLIKNDILGSIWHVETKFFQTIKNVLFRPGKTAMDYISGKRIRYNNFISLLLILFSFNVLGLHFYEKFAPQETLAQSSDIKAFFSKYSKTILFVIIPMLAINAYFLFKKVKLNIAEHFIIGTVSLLGILILFLLDDIVSLIGLWKPISMIFNIIDKIIFGLFILFPAITYWNAFKDSYSNQGLLWRVSTFYVLMGLEISIISFILYEIF</sequence>
<dbReference type="RefSeq" id="WP_122547438.1">
    <property type="nucleotide sequence ID" value="NZ_QWIV01000014.1"/>
</dbReference>
<gene>
    <name evidence="2" type="ORF">D1632_11670</name>
</gene>
<dbReference type="EMBL" id="QWIV01000014">
    <property type="protein sequence ID" value="RMZ58282.1"/>
    <property type="molecule type" value="Genomic_DNA"/>
</dbReference>
<dbReference type="AlphaFoldDB" id="A0A3M7L9R9"/>
<feature type="transmembrane region" description="Helical" evidence="1">
    <location>
        <begin position="77"/>
        <end position="98"/>
    </location>
</feature>
<keyword evidence="1" id="KW-0472">Membrane</keyword>
<keyword evidence="1" id="KW-1133">Transmembrane helix</keyword>
<dbReference type="Proteomes" id="UP000267524">
    <property type="component" value="Unassembled WGS sequence"/>
</dbReference>
<evidence type="ECO:0000313" key="2">
    <source>
        <dbReference type="EMBL" id="RMZ58282.1"/>
    </source>
</evidence>
<accession>A0A3M7L9R9</accession>
<feature type="transmembrane region" description="Helical" evidence="1">
    <location>
        <begin position="216"/>
        <end position="239"/>
    </location>
</feature>
<dbReference type="Pfam" id="PF12412">
    <property type="entry name" value="DUF3667"/>
    <property type="match status" value="1"/>
</dbReference>
<reference evidence="2 3" key="1">
    <citation type="submission" date="2018-08" db="EMBL/GenBank/DDBJ databases">
        <title>Chryseobacterium nematophagum: a novel matrix digesting pathogen of nematodes.</title>
        <authorList>
            <person name="Page A."/>
            <person name="Roberts M."/>
            <person name="Felix M.-A."/>
            <person name="Weir W."/>
        </authorList>
    </citation>
    <scope>NUCLEOTIDE SEQUENCE [LARGE SCALE GENOMIC DNA]</scope>
    <source>
        <strain evidence="2 3">JUb275</strain>
    </source>
</reference>